<keyword evidence="3" id="KW-1185">Reference proteome</keyword>
<feature type="region of interest" description="Disordered" evidence="1">
    <location>
        <begin position="1"/>
        <end position="30"/>
    </location>
</feature>
<sequence length="154" mass="16919">MSAADREARTGTPSRLQAMSGDPLKHRSATGRLFKCGDNMDLAPVTKHEDRLKKRQRQIRGSSGSIGPRTIDDQAEQAAPSLEELLHLRRQMASLHWQSESIGDAMIGMLMLRGQSGNPCNGQEVPSCLRPVTRQAEHPSADGFAERIPHVAQE</sequence>
<dbReference type="EMBL" id="JALJOV010001355">
    <property type="protein sequence ID" value="KAK9849242.1"/>
    <property type="molecule type" value="Genomic_DNA"/>
</dbReference>
<dbReference type="AlphaFoldDB" id="A0AAW1SNN0"/>
<evidence type="ECO:0000313" key="2">
    <source>
        <dbReference type="EMBL" id="KAK9849242.1"/>
    </source>
</evidence>
<accession>A0AAW1SNN0</accession>
<reference evidence="2 3" key="1">
    <citation type="journal article" date="2024" name="Nat. Commun.">
        <title>Phylogenomics reveals the evolutionary origins of lichenization in chlorophyte algae.</title>
        <authorList>
            <person name="Puginier C."/>
            <person name="Libourel C."/>
            <person name="Otte J."/>
            <person name="Skaloud P."/>
            <person name="Haon M."/>
            <person name="Grisel S."/>
            <person name="Petersen M."/>
            <person name="Berrin J.G."/>
            <person name="Delaux P.M."/>
            <person name="Dal Grande F."/>
            <person name="Keller J."/>
        </authorList>
    </citation>
    <scope>NUCLEOTIDE SEQUENCE [LARGE SCALE GENOMIC DNA]</scope>
    <source>
        <strain evidence="2 3">SAG 2523</strain>
    </source>
</reference>
<gene>
    <name evidence="2" type="ORF">WJX84_006892</name>
</gene>
<feature type="region of interest" description="Disordered" evidence="1">
    <location>
        <begin position="46"/>
        <end position="73"/>
    </location>
</feature>
<feature type="region of interest" description="Disordered" evidence="1">
    <location>
        <begin position="134"/>
        <end position="154"/>
    </location>
</feature>
<organism evidence="2 3">
    <name type="scientific">Apatococcus fuscideae</name>
    <dbReference type="NCBI Taxonomy" id="2026836"/>
    <lineage>
        <taxon>Eukaryota</taxon>
        <taxon>Viridiplantae</taxon>
        <taxon>Chlorophyta</taxon>
        <taxon>core chlorophytes</taxon>
        <taxon>Trebouxiophyceae</taxon>
        <taxon>Chlorellales</taxon>
        <taxon>Chlorellaceae</taxon>
        <taxon>Apatococcus</taxon>
    </lineage>
</organism>
<dbReference type="Proteomes" id="UP001485043">
    <property type="component" value="Unassembled WGS sequence"/>
</dbReference>
<evidence type="ECO:0000256" key="1">
    <source>
        <dbReference type="SAM" id="MobiDB-lite"/>
    </source>
</evidence>
<feature type="compositionally biased region" description="Basic and acidic residues" evidence="1">
    <location>
        <begin position="135"/>
        <end position="154"/>
    </location>
</feature>
<protein>
    <submittedName>
        <fullName evidence="2">Uncharacterized protein</fullName>
    </submittedName>
</protein>
<name>A0AAW1SNN0_9CHLO</name>
<proteinExistence type="predicted"/>
<comment type="caution">
    <text evidence="2">The sequence shown here is derived from an EMBL/GenBank/DDBJ whole genome shotgun (WGS) entry which is preliminary data.</text>
</comment>
<evidence type="ECO:0000313" key="3">
    <source>
        <dbReference type="Proteomes" id="UP001485043"/>
    </source>
</evidence>